<feature type="transmembrane region" description="Helical" evidence="5">
    <location>
        <begin position="186"/>
        <end position="208"/>
    </location>
</feature>
<keyword evidence="2 5" id="KW-0812">Transmembrane</keyword>
<reference evidence="6" key="1">
    <citation type="submission" date="2021-02" db="EMBL/GenBank/DDBJ databases">
        <authorList>
            <person name="Nowell W R."/>
        </authorList>
    </citation>
    <scope>NUCLEOTIDE SEQUENCE</scope>
</reference>
<proteinExistence type="predicted"/>
<feature type="transmembrane region" description="Helical" evidence="5">
    <location>
        <begin position="91"/>
        <end position="115"/>
    </location>
</feature>
<dbReference type="Proteomes" id="UP000663891">
    <property type="component" value="Unassembled WGS sequence"/>
</dbReference>
<evidence type="ECO:0000313" key="6">
    <source>
        <dbReference type="EMBL" id="CAF1406484.1"/>
    </source>
</evidence>
<organism evidence="6 7">
    <name type="scientific">Adineta steineri</name>
    <dbReference type="NCBI Taxonomy" id="433720"/>
    <lineage>
        <taxon>Eukaryota</taxon>
        <taxon>Metazoa</taxon>
        <taxon>Spiralia</taxon>
        <taxon>Gnathifera</taxon>
        <taxon>Rotifera</taxon>
        <taxon>Eurotatoria</taxon>
        <taxon>Bdelloidea</taxon>
        <taxon>Adinetida</taxon>
        <taxon>Adinetidae</taxon>
        <taxon>Adineta</taxon>
    </lineage>
</organism>
<dbReference type="InterPro" id="IPR050598">
    <property type="entry name" value="AminoAcid_Transporter"/>
</dbReference>
<dbReference type="GO" id="GO:0015179">
    <property type="term" value="F:L-amino acid transmembrane transporter activity"/>
    <property type="evidence" value="ECO:0007669"/>
    <property type="project" value="TreeGrafter"/>
</dbReference>
<evidence type="ECO:0000313" key="7">
    <source>
        <dbReference type="Proteomes" id="UP000663891"/>
    </source>
</evidence>
<evidence type="ECO:0000256" key="1">
    <source>
        <dbReference type="ARBA" id="ARBA00004141"/>
    </source>
</evidence>
<dbReference type="EMBL" id="CAJNON010000937">
    <property type="protein sequence ID" value="CAF1406484.1"/>
    <property type="molecule type" value="Genomic_DNA"/>
</dbReference>
<feature type="transmembrane region" description="Helical" evidence="5">
    <location>
        <begin position="59"/>
        <end position="79"/>
    </location>
</feature>
<dbReference type="AlphaFoldDB" id="A0A815LA66"/>
<name>A0A815LA66_9BILA</name>
<evidence type="ECO:0000256" key="4">
    <source>
        <dbReference type="ARBA" id="ARBA00023136"/>
    </source>
</evidence>
<dbReference type="OrthoDB" id="5982228at2759"/>
<keyword evidence="4 5" id="KW-0472">Membrane</keyword>
<keyword evidence="3 5" id="KW-1133">Transmembrane helix</keyword>
<feature type="transmembrane region" description="Helical" evidence="5">
    <location>
        <begin position="154"/>
        <end position="174"/>
    </location>
</feature>
<dbReference type="Pfam" id="PF13520">
    <property type="entry name" value="AA_permease_2"/>
    <property type="match status" value="1"/>
</dbReference>
<sequence length="286" mass="30886">MAANTSSNASMADTDSVYRRQSSSTIVSHQYSTTNASINKSNTSDDVLQTDEVTLKRHLGLFSGVSFIVGIIIGSGIFISPKGVLHETESVGLCLIIWVSCGLVSLLGALCYAEIGTVIPRNGAEIAYMKEGIGSVHERIGEILAYQFCWTSTFILKPASIAILILTFSQYFLSGIMIDCGPSPEVVKMTAVFTILMLININSISATAANRLNIIFVICKVATILTVIIIGIIRLGQGHTQNLQNSFAGTTTKPFKVALAFYSGLWAYDGWNSLNSVTEELKNPKR</sequence>
<evidence type="ECO:0008006" key="8">
    <source>
        <dbReference type="Google" id="ProtNLM"/>
    </source>
</evidence>
<comment type="subcellular location">
    <subcellularLocation>
        <location evidence="1">Membrane</location>
        <topology evidence="1">Multi-pass membrane protein</topology>
    </subcellularLocation>
</comment>
<dbReference type="PANTHER" id="PTHR11785:SF512">
    <property type="entry name" value="SOBREMESA, ISOFORM B"/>
    <property type="match status" value="1"/>
</dbReference>
<protein>
    <recommendedName>
        <fullName evidence="8">B(0,+)-type amino acid transporter 1</fullName>
    </recommendedName>
</protein>
<accession>A0A815LA66</accession>
<evidence type="ECO:0000256" key="5">
    <source>
        <dbReference type="SAM" id="Phobius"/>
    </source>
</evidence>
<feature type="transmembrane region" description="Helical" evidence="5">
    <location>
        <begin position="214"/>
        <end position="233"/>
    </location>
</feature>
<dbReference type="GO" id="GO:0016020">
    <property type="term" value="C:membrane"/>
    <property type="evidence" value="ECO:0007669"/>
    <property type="project" value="UniProtKB-SubCell"/>
</dbReference>
<gene>
    <name evidence="6" type="ORF">VCS650_LOCUS36824</name>
</gene>
<comment type="caution">
    <text evidence="6">The sequence shown here is derived from an EMBL/GenBank/DDBJ whole genome shotgun (WGS) entry which is preliminary data.</text>
</comment>
<evidence type="ECO:0000256" key="3">
    <source>
        <dbReference type="ARBA" id="ARBA00022989"/>
    </source>
</evidence>
<dbReference type="PANTHER" id="PTHR11785">
    <property type="entry name" value="AMINO ACID TRANSPORTER"/>
    <property type="match status" value="1"/>
</dbReference>
<dbReference type="InterPro" id="IPR002293">
    <property type="entry name" value="AA/rel_permease1"/>
</dbReference>
<dbReference type="Gene3D" id="1.20.1740.10">
    <property type="entry name" value="Amino acid/polyamine transporter I"/>
    <property type="match status" value="1"/>
</dbReference>
<evidence type="ECO:0000256" key="2">
    <source>
        <dbReference type="ARBA" id="ARBA00022692"/>
    </source>
</evidence>